<dbReference type="GO" id="GO:0016787">
    <property type="term" value="F:hydrolase activity"/>
    <property type="evidence" value="ECO:0007669"/>
    <property type="project" value="InterPro"/>
</dbReference>
<feature type="domain" description="Amidohydrolase-related" evidence="2">
    <location>
        <begin position="6"/>
        <end position="295"/>
    </location>
</feature>
<dbReference type="RefSeq" id="WP_048860917.1">
    <property type="nucleotide sequence ID" value="NZ_BANB01000210.1"/>
</dbReference>
<dbReference type="InterPro" id="IPR006680">
    <property type="entry name" value="Amidohydro-rel"/>
</dbReference>
<dbReference type="PANTHER" id="PTHR43569:SF1">
    <property type="entry name" value="BLL3371 PROTEIN"/>
    <property type="match status" value="1"/>
</dbReference>
<protein>
    <recommendedName>
        <fullName evidence="2">Amidohydrolase-related domain-containing protein</fullName>
    </recommendedName>
</protein>
<dbReference type="AlphaFoldDB" id="A0A0D6P5M7"/>
<dbReference type="InterPro" id="IPR052350">
    <property type="entry name" value="Metallo-dep_Lactonases"/>
</dbReference>
<gene>
    <name evidence="3" type="ORF">Asru_0210_02</name>
</gene>
<dbReference type="SUPFAM" id="SSF51556">
    <property type="entry name" value="Metallo-dependent hydrolases"/>
    <property type="match status" value="1"/>
</dbReference>
<dbReference type="Gene3D" id="3.20.20.140">
    <property type="entry name" value="Metal-dependent hydrolases"/>
    <property type="match status" value="1"/>
</dbReference>
<evidence type="ECO:0000256" key="1">
    <source>
        <dbReference type="ARBA" id="ARBA00038310"/>
    </source>
</evidence>
<accession>A0A0D6P5M7</accession>
<dbReference type="Pfam" id="PF04909">
    <property type="entry name" value="Amidohydro_2"/>
    <property type="match status" value="1"/>
</dbReference>
<dbReference type="Proteomes" id="UP000032680">
    <property type="component" value="Unassembled WGS sequence"/>
</dbReference>
<reference evidence="3 4" key="1">
    <citation type="submission" date="2012-11" db="EMBL/GenBank/DDBJ databases">
        <title>Whole genome sequence of Acidisphaera rubrifaciens HS-AP3.</title>
        <authorList>
            <person name="Azuma Y."/>
            <person name="Higashiura N."/>
            <person name="Hirakawa H."/>
            <person name="Matsushita K."/>
        </authorList>
    </citation>
    <scope>NUCLEOTIDE SEQUENCE [LARGE SCALE GENOMIC DNA]</scope>
    <source>
        <strain evidence="3 4">HS-AP3</strain>
    </source>
</reference>
<evidence type="ECO:0000313" key="3">
    <source>
        <dbReference type="EMBL" id="GAN76972.1"/>
    </source>
</evidence>
<sequence length="302" mass="33485">MTSVVVDAHHHIWRQQDLPWLLGPMQPRIFGPYEPIRRDYPIAEYRADIAGSGVTRSVYVQANWPPARYLEEAQWVQSVADATGWPHAIAAYADLTADDARAQYDRLATVPLMRAVRMQLHWHANAQYRFAARPDFARDPVLRANVARLAAYGWAFELQVFTSQMQDAADLAAACPDVIFILQHAGMLEDTSPAGEAAWHAGMRALAAQSNVVAKLSGLGTFIHRNDAAHIARIVRVTVALFGPRRCLFGSNFPIEKLWTDYGALIGAYRAAIADLPDADRDAIMGGTASRIYRLEEPDHAA</sequence>
<name>A0A0D6P5M7_9PROT</name>
<dbReference type="EMBL" id="BANB01000210">
    <property type="protein sequence ID" value="GAN76972.1"/>
    <property type="molecule type" value="Genomic_DNA"/>
</dbReference>
<dbReference type="OrthoDB" id="7183088at2"/>
<evidence type="ECO:0000313" key="4">
    <source>
        <dbReference type="Proteomes" id="UP000032680"/>
    </source>
</evidence>
<dbReference type="InterPro" id="IPR032466">
    <property type="entry name" value="Metal_Hydrolase"/>
</dbReference>
<comment type="similarity">
    <text evidence="1">Belongs to the metallo-dependent hydrolases superfamily.</text>
</comment>
<evidence type="ECO:0000259" key="2">
    <source>
        <dbReference type="Pfam" id="PF04909"/>
    </source>
</evidence>
<keyword evidence="4" id="KW-1185">Reference proteome</keyword>
<comment type="caution">
    <text evidence="3">The sequence shown here is derived from an EMBL/GenBank/DDBJ whole genome shotgun (WGS) entry which is preliminary data.</text>
</comment>
<organism evidence="3 4">
    <name type="scientific">Acidisphaera rubrifaciens HS-AP3</name>
    <dbReference type="NCBI Taxonomy" id="1231350"/>
    <lineage>
        <taxon>Bacteria</taxon>
        <taxon>Pseudomonadati</taxon>
        <taxon>Pseudomonadota</taxon>
        <taxon>Alphaproteobacteria</taxon>
        <taxon>Acetobacterales</taxon>
        <taxon>Acetobacteraceae</taxon>
        <taxon>Acidisphaera</taxon>
    </lineage>
</organism>
<proteinExistence type="inferred from homology"/>
<dbReference type="PANTHER" id="PTHR43569">
    <property type="entry name" value="AMIDOHYDROLASE"/>
    <property type="match status" value="1"/>
</dbReference>